<reference evidence="3" key="1">
    <citation type="journal article" date="2019" name="Environ. Microbiol.">
        <title>Fungal ecological strategies reflected in gene transcription - a case study of two litter decomposers.</title>
        <authorList>
            <person name="Barbi F."/>
            <person name="Kohler A."/>
            <person name="Barry K."/>
            <person name="Baskaran P."/>
            <person name="Daum C."/>
            <person name="Fauchery L."/>
            <person name="Ihrmark K."/>
            <person name="Kuo A."/>
            <person name="LaButti K."/>
            <person name="Lipzen A."/>
            <person name="Morin E."/>
            <person name="Grigoriev I.V."/>
            <person name="Henrissat B."/>
            <person name="Lindahl B."/>
            <person name="Martin F."/>
        </authorList>
    </citation>
    <scope>NUCLEOTIDE SEQUENCE</scope>
    <source>
        <strain evidence="3">JB14</strain>
    </source>
</reference>
<evidence type="ECO:0000313" key="3">
    <source>
        <dbReference type="EMBL" id="KAE9404045.1"/>
    </source>
</evidence>
<keyword evidence="2" id="KW-0472">Membrane</keyword>
<name>A0A6A4I5K1_9AGAR</name>
<feature type="region of interest" description="Disordered" evidence="1">
    <location>
        <begin position="182"/>
        <end position="219"/>
    </location>
</feature>
<keyword evidence="2" id="KW-1133">Transmembrane helix</keyword>
<keyword evidence="4" id="KW-1185">Reference proteome</keyword>
<organism evidence="3 4">
    <name type="scientific">Gymnopus androsaceus JB14</name>
    <dbReference type="NCBI Taxonomy" id="1447944"/>
    <lineage>
        <taxon>Eukaryota</taxon>
        <taxon>Fungi</taxon>
        <taxon>Dikarya</taxon>
        <taxon>Basidiomycota</taxon>
        <taxon>Agaricomycotina</taxon>
        <taxon>Agaricomycetes</taxon>
        <taxon>Agaricomycetidae</taxon>
        <taxon>Agaricales</taxon>
        <taxon>Marasmiineae</taxon>
        <taxon>Omphalotaceae</taxon>
        <taxon>Gymnopus</taxon>
    </lineage>
</organism>
<feature type="transmembrane region" description="Helical" evidence="2">
    <location>
        <begin position="58"/>
        <end position="83"/>
    </location>
</feature>
<evidence type="ECO:0000313" key="4">
    <source>
        <dbReference type="Proteomes" id="UP000799118"/>
    </source>
</evidence>
<protein>
    <submittedName>
        <fullName evidence="3">Uncharacterized protein</fullName>
    </submittedName>
</protein>
<evidence type="ECO:0000256" key="2">
    <source>
        <dbReference type="SAM" id="Phobius"/>
    </source>
</evidence>
<dbReference type="AlphaFoldDB" id="A0A6A4I5K1"/>
<gene>
    <name evidence="3" type="ORF">BT96DRAFT_447621</name>
</gene>
<dbReference type="OrthoDB" id="3256943at2759"/>
<proteinExistence type="predicted"/>
<feature type="region of interest" description="Disordered" evidence="1">
    <location>
        <begin position="1"/>
        <end position="51"/>
    </location>
</feature>
<accession>A0A6A4I5K1</accession>
<evidence type="ECO:0000256" key="1">
    <source>
        <dbReference type="SAM" id="MobiDB-lite"/>
    </source>
</evidence>
<dbReference type="Proteomes" id="UP000799118">
    <property type="component" value="Unassembled WGS sequence"/>
</dbReference>
<keyword evidence="2" id="KW-0812">Transmembrane</keyword>
<sequence length="269" mass="29210">MSSSTSTSASASTSTSSSSGSNPLSPGGSSTSTSAPVSTSTSSSSGSNPLSTSSQGNLYLFTFLSTLLVLLLISCSIVFRSFVLRRRYQRRLAEALASGAILAPRTQGSRRKRFRTRPKFFDTWISEVEPSSKWAELMPVSVLPVKTKKKHRLSETVERPNDPRSEAVFQRLFSSYLLEPRSRRRSRNVDDDSAPSSPSSPGPVTPIQEKADPIANSNPTTQKNVVQVAVLVAMPCPPRPASLRPTDEEQIPEVAFGVTRLLYRSNQGD</sequence>
<dbReference type="EMBL" id="ML769420">
    <property type="protein sequence ID" value="KAE9404045.1"/>
    <property type="molecule type" value="Genomic_DNA"/>
</dbReference>